<evidence type="ECO:0000313" key="4">
    <source>
        <dbReference type="EMBL" id="KUI18969.1"/>
    </source>
</evidence>
<evidence type="ECO:0000259" key="3">
    <source>
        <dbReference type="Pfam" id="PF14219"/>
    </source>
</evidence>
<feature type="compositionally biased region" description="Basic and acidic residues" evidence="1">
    <location>
        <begin position="318"/>
        <end position="329"/>
    </location>
</feature>
<evidence type="ECO:0000313" key="5">
    <source>
        <dbReference type="Proteomes" id="UP000053707"/>
    </source>
</evidence>
<feature type="transmembrane region" description="Helical" evidence="2">
    <location>
        <begin position="282"/>
        <end position="301"/>
    </location>
</feature>
<feature type="transmembrane region" description="Helical" evidence="2">
    <location>
        <begin position="244"/>
        <end position="262"/>
    </location>
</feature>
<keyword evidence="2" id="KW-0812">Transmembrane</keyword>
<accession>A0A101AA34</accession>
<protein>
    <recommendedName>
        <fullName evidence="3">DUF4328 domain-containing protein</fullName>
    </recommendedName>
</protein>
<dbReference type="AlphaFoldDB" id="A0A101AA34"/>
<feature type="transmembrane region" description="Helical" evidence="2">
    <location>
        <begin position="124"/>
        <end position="144"/>
    </location>
</feature>
<gene>
    <name evidence="4" type="ORF">AU192_16955</name>
</gene>
<dbReference type="Proteomes" id="UP000053707">
    <property type="component" value="Unassembled WGS sequence"/>
</dbReference>
<keyword evidence="2" id="KW-0472">Membrane</keyword>
<reference evidence="4 5" key="1">
    <citation type="submission" date="2016-01" db="EMBL/GenBank/DDBJ databases">
        <authorList>
            <consortium name="TB Trials Study Group"/>
            <person name="Sutton G."/>
            <person name="Brinkac L."/>
            <person name="Sanka R."/>
            <person name="Adams M."/>
            <person name="Lau E.L."/>
            <person name="Macaden R."/>
            <person name="Grewal H.M.S."/>
        </authorList>
    </citation>
    <scope>NUCLEOTIDE SEQUENCE [LARGE SCALE GENOMIC DNA]</scope>
    <source>
        <strain evidence="4 5">IS-1744</strain>
    </source>
</reference>
<feature type="transmembrane region" description="Helical" evidence="2">
    <location>
        <begin position="156"/>
        <end position="189"/>
    </location>
</feature>
<sequence>MIQVCSACGTRWNVRDRRRTWCPRCNGSLMPPSASAPDTANAQWSARSAAAAPGPRPQLPPGYRWIAVRPGAPPHPRRPKRALGPTPRYATIPRWGLVDQPAPVDQQQEAPRRGPSPGMVTGTLLLTMAVLGAAALIHLARYVLLIINRSVLLPPWIAAIATWFGVVLSVVAAFMVVASLIVLTNWLIARRAAAYTYRGTTDPRSSWRLQAGCLLPFVNLFWAPVFVLELAGVEERLSYLRRPIAVWWLAWVASYAVSIWSIATSFTRDAQGIADNTMTTMIAYLLALTTLLLAMKVVSGFERQPVERPSKRWVIVPDDSRPAEDRPEPEAPVESHGQDPAA</sequence>
<feature type="region of interest" description="Disordered" evidence="1">
    <location>
        <begin position="312"/>
        <end position="342"/>
    </location>
</feature>
<feature type="compositionally biased region" description="Low complexity" evidence="1">
    <location>
        <begin position="40"/>
        <end position="52"/>
    </location>
</feature>
<dbReference type="InterPro" id="IPR025565">
    <property type="entry name" value="DUF4328"/>
</dbReference>
<keyword evidence="5" id="KW-1185">Reference proteome</keyword>
<dbReference type="Pfam" id="PF14219">
    <property type="entry name" value="DUF4328"/>
    <property type="match status" value="1"/>
</dbReference>
<keyword evidence="2" id="KW-1133">Transmembrane helix</keyword>
<feature type="domain" description="DUF4328" evidence="3">
    <location>
        <begin position="150"/>
        <end position="302"/>
    </location>
</feature>
<evidence type="ECO:0000256" key="1">
    <source>
        <dbReference type="SAM" id="MobiDB-lite"/>
    </source>
</evidence>
<proteinExistence type="predicted"/>
<organism evidence="4 5">
    <name type="scientific">Mycobacterium lehmannii</name>
    <dbReference type="NCBI Taxonomy" id="2048550"/>
    <lineage>
        <taxon>Bacteria</taxon>
        <taxon>Bacillati</taxon>
        <taxon>Actinomycetota</taxon>
        <taxon>Actinomycetes</taxon>
        <taxon>Mycobacteriales</taxon>
        <taxon>Mycobacteriaceae</taxon>
        <taxon>Mycobacterium</taxon>
    </lineage>
</organism>
<feature type="region of interest" description="Disordered" evidence="1">
    <location>
        <begin position="26"/>
        <end position="57"/>
    </location>
</feature>
<name>A0A101AA34_9MYCO</name>
<dbReference type="GeneID" id="27919245"/>
<dbReference type="EMBL" id="LQIR01000009">
    <property type="protein sequence ID" value="KUI18969.1"/>
    <property type="molecule type" value="Genomic_DNA"/>
</dbReference>
<evidence type="ECO:0000256" key="2">
    <source>
        <dbReference type="SAM" id="Phobius"/>
    </source>
</evidence>
<comment type="caution">
    <text evidence="4">The sequence shown here is derived from an EMBL/GenBank/DDBJ whole genome shotgun (WGS) entry which is preliminary data.</text>
</comment>
<dbReference type="RefSeq" id="WP_064395074.1">
    <property type="nucleotide sequence ID" value="NZ_LQIR01000009.1"/>
</dbReference>